<dbReference type="Gene3D" id="3.40.50.300">
    <property type="entry name" value="P-loop containing nucleotide triphosphate hydrolases"/>
    <property type="match status" value="1"/>
</dbReference>
<organism evidence="2 3">
    <name type="scientific">Winogradskyella aurantia</name>
    <dbReference type="NCBI Taxonomy" id="1915063"/>
    <lineage>
        <taxon>Bacteria</taxon>
        <taxon>Pseudomonadati</taxon>
        <taxon>Bacteroidota</taxon>
        <taxon>Flavobacteriia</taxon>
        <taxon>Flavobacteriales</taxon>
        <taxon>Flavobacteriaceae</taxon>
        <taxon>Winogradskyella</taxon>
    </lineage>
</organism>
<dbReference type="AlphaFoldDB" id="A0A265UVJ7"/>
<dbReference type="Proteomes" id="UP000216840">
    <property type="component" value="Unassembled WGS sequence"/>
</dbReference>
<dbReference type="SUPFAM" id="SSF52540">
    <property type="entry name" value="P-loop containing nucleoside triphosphate hydrolases"/>
    <property type="match status" value="1"/>
</dbReference>
<sequence length="271" mass="31347">MSLPKFPKNTSPLVVNSHPRSGTHLLIDLLRRQYKECAIKKTWDRGLDDLYFSIEGLLDAKADIDKIEKKGLRVLASCEAPLVKYHCYSEGLLKIKFPDWMHYLSKCKSIYIYRNLYDVLCSTYIYMQSFENAGKGVSLSAFIRQPFANSPNRVHFWLNEVQHQRSRTSNLMLSYEDIIDNTESVLDQLDVFLSLKSIRYVPLLPPKTYNKWKIRWQRLFSSYPNNTAILASHNGITKLNSDTAFSKQDLNFINDMAGSTLTDLGYPIKNK</sequence>
<feature type="domain" description="Sulfotransferase" evidence="1">
    <location>
        <begin position="13"/>
        <end position="196"/>
    </location>
</feature>
<evidence type="ECO:0000259" key="1">
    <source>
        <dbReference type="Pfam" id="PF00685"/>
    </source>
</evidence>
<dbReference type="GO" id="GO:0008146">
    <property type="term" value="F:sulfotransferase activity"/>
    <property type="evidence" value="ECO:0007669"/>
    <property type="project" value="InterPro"/>
</dbReference>
<dbReference type="OrthoDB" id="5432096at2"/>
<evidence type="ECO:0000313" key="3">
    <source>
        <dbReference type="Proteomes" id="UP000216840"/>
    </source>
</evidence>
<reference evidence="2 3" key="1">
    <citation type="submission" date="2017-05" db="EMBL/GenBank/DDBJ databases">
        <title>The draft genome sequence of Idiomarina salinarum WNB302.</title>
        <authorList>
            <person name="Sun Y."/>
            <person name="Chen B."/>
            <person name="Du Z."/>
        </authorList>
    </citation>
    <scope>NUCLEOTIDE SEQUENCE [LARGE SCALE GENOMIC DNA]</scope>
    <source>
        <strain evidence="2 3">WNB302</strain>
    </source>
</reference>
<evidence type="ECO:0000313" key="2">
    <source>
        <dbReference type="EMBL" id="OZV69232.1"/>
    </source>
</evidence>
<dbReference type="EMBL" id="NGJN01000003">
    <property type="protein sequence ID" value="OZV69232.1"/>
    <property type="molecule type" value="Genomic_DNA"/>
</dbReference>
<accession>A0A265UVJ7</accession>
<comment type="caution">
    <text evidence="2">The sequence shown here is derived from an EMBL/GenBank/DDBJ whole genome shotgun (WGS) entry which is preliminary data.</text>
</comment>
<gene>
    <name evidence="2" type="ORF">CA834_07185</name>
</gene>
<proteinExistence type="predicted"/>
<dbReference type="Pfam" id="PF00685">
    <property type="entry name" value="Sulfotransfer_1"/>
    <property type="match status" value="1"/>
</dbReference>
<dbReference type="InterPro" id="IPR027417">
    <property type="entry name" value="P-loop_NTPase"/>
</dbReference>
<dbReference type="RefSeq" id="WP_094968005.1">
    <property type="nucleotide sequence ID" value="NZ_NGJN01000003.1"/>
</dbReference>
<protein>
    <recommendedName>
        <fullName evidence="1">Sulfotransferase domain-containing protein</fullName>
    </recommendedName>
</protein>
<dbReference type="InterPro" id="IPR000863">
    <property type="entry name" value="Sulfotransferase_dom"/>
</dbReference>
<keyword evidence="3" id="KW-1185">Reference proteome</keyword>
<name>A0A265UVJ7_9FLAO</name>